<gene>
    <name evidence="2" type="ORF">C8N34_1264</name>
</gene>
<dbReference type="AlphaFoldDB" id="A0A2T6AFR3"/>
<keyword evidence="3" id="KW-1185">Reference proteome</keyword>
<dbReference type="OrthoDB" id="7305551at2"/>
<dbReference type="Gene3D" id="3.40.50.720">
    <property type="entry name" value="NAD(P)-binding Rossmann-like Domain"/>
    <property type="match status" value="1"/>
</dbReference>
<dbReference type="InterPro" id="IPR036291">
    <property type="entry name" value="NAD(P)-bd_dom_sf"/>
</dbReference>
<dbReference type="SUPFAM" id="SSF51735">
    <property type="entry name" value="NAD(P)-binding Rossmann-fold domains"/>
    <property type="match status" value="1"/>
</dbReference>
<protein>
    <submittedName>
        <fullName evidence="2">Nucleoside-diphosphate-sugar epimerase</fullName>
    </submittedName>
</protein>
<evidence type="ECO:0000313" key="3">
    <source>
        <dbReference type="Proteomes" id="UP000244224"/>
    </source>
</evidence>
<proteinExistence type="predicted"/>
<name>A0A2T6AFR3_9RHOB</name>
<dbReference type="RefSeq" id="WP_108130691.1">
    <property type="nucleotide sequence ID" value="NZ_QBKP01000026.1"/>
</dbReference>
<comment type="caution">
    <text evidence="2">The sequence shown here is derived from an EMBL/GenBank/DDBJ whole genome shotgun (WGS) entry which is preliminary data.</text>
</comment>
<organism evidence="2 3">
    <name type="scientific">Gemmobacter caeni</name>
    <dbReference type="NCBI Taxonomy" id="589035"/>
    <lineage>
        <taxon>Bacteria</taxon>
        <taxon>Pseudomonadati</taxon>
        <taxon>Pseudomonadota</taxon>
        <taxon>Alphaproteobacteria</taxon>
        <taxon>Rhodobacterales</taxon>
        <taxon>Paracoccaceae</taxon>
        <taxon>Gemmobacter</taxon>
    </lineage>
</organism>
<dbReference type="PANTHER" id="PTHR43245">
    <property type="entry name" value="BIFUNCTIONAL POLYMYXIN RESISTANCE PROTEIN ARNA"/>
    <property type="match status" value="1"/>
</dbReference>
<evidence type="ECO:0000313" key="2">
    <source>
        <dbReference type="EMBL" id="PTX42670.1"/>
    </source>
</evidence>
<dbReference type="PANTHER" id="PTHR43245:SF13">
    <property type="entry name" value="UDP-D-APIOSE_UDP-D-XYLOSE SYNTHASE 2"/>
    <property type="match status" value="1"/>
</dbReference>
<dbReference type="InterPro" id="IPR050177">
    <property type="entry name" value="Lipid_A_modif_metabolic_enz"/>
</dbReference>
<reference evidence="2 3" key="1">
    <citation type="submission" date="2018-04" db="EMBL/GenBank/DDBJ databases">
        <title>Genomic Encyclopedia of Archaeal and Bacterial Type Strains, Phase II (KMG-II): from individual species to whole genera.</title>
        <authorList>
            <person name="Goeker M."/>
        </authorList>
    </citation>
    <scope>NUCLEOTIDE SEQUENCE [LARGE SCALE GENOMIC DNA]</scope>
    <source>
        <strain evidence="2 3">DSM 21823</strain>
    </source>
</reference>
<sequence>MADPVTLTGATGFVGRAILAELRFRGIPVHAVSRHPGPAQTGVIWHRADLLRKEDRARVAGLAPLLIHAAWEVPHGSFWTAPSNTAWQAASLDLIRRFCAAGGTRVLALGTCAEYDAQIAGPWNEDRLIAPSTPYGQAKAELHCDLAAVCGTGLVWARLFHLYGPGEDRRRLVPSLIDAIRQGQPAEVRASGLIRDFASTAHVAHCIVTLLLSGATGAFDIGSGAARSLGALAQIIAGELSAPDLLRLSSPAQAAETAIMAPELHRLRAAIGPCDERPETALAAHVRADREATPSV</sequence>
<evidence type="ECO:0000259" key="1">
    <source>
        <dbReference type="Pfam" id="PF01370"/>
    </source>
</evidence>
<feature type="domain" description="NAD-dependent epimerase/dehydratase" evidence="1">
    <location>
        <begin position="5"/>
        <end position="221"/>
    </location>
</feature>
<dbReference type="Pfam" id="PF01370">
    <property type="entry name" value="Epimerase"/>
    <property type="match status" value="1"/>
</dbReference>
<dbReference type="Proteomes" id="UP000244224">
    <property type="component" value="Unassembled WGS sequence"/>
</dbReference>
<accession>A0A2T6AFR3</accession>
<dbReference type="InterPro" id="IPR001509">
    <property type="entry name" value="Epimerase_deHydtase"/>
</dbReference>
<dbReference type="EMBL" id="QBKP01000026">
    <property type="protein sequence ID" value="PTX42670.1"/>
    <property type="molecule type" value="Genomic_DNA"/>
</dbReference>